<dbReference type="EMBL" id="MFZI01000044">
    <property type="protein sequence ID" value="OGK19723.1"/>
    <property type="molecule type" value="Genomic_DNA"/>
</dbReference>
<evidence type="ECO:0000256" key="1">
    <source>
        <dbReference type="SAM" id="Phobius"/>
    </source>
</evidence>
<evidence type="ECO:0000313" key="3">
    <source>
        <dbReference type="EMBL" id="OGK19723.1"/>
    </source>
</evidence>
<dbReference type="AlphaFoldDB" id="A0A1F7GL98"/>
<proteinExistence type="predicted"/>
<evidence type="ECO:0000313" key="4">
    <source>
        <dbReference type="Proteomes" id="UP000177026"/>
    </source>
</evidence>
<dbReference type="InterPro" id="IPR001173">
    <property type="entry name" value="Glyco_trans_2-like"/>
</dbReference>
<dbReference type="PANTHER" id="PTHR43630">
    <property type="entry name" value="POLY-BETA-1,6-N-ACETYL-D-GLUCOSAMINE SYNTHASE"/>
    <property type="match status" value="1"/>
</dbReference>
<dbReference type="CDD" id="cd02511">
    <property type="entry name" value="Beta4Glucosyltransferase"/>
    <property type="match status" value="1"/>
</dbReference>
<accession>A0A1F7GL98</accession>
<dbReference type="Proteomes" id="UP000177026">
    <property type="component" value="Unassembled WGS sequence"/>
</dbReference>
<keyword evidence="1" id="KW-1133">Transmembrane helix</keyword>
<name>A0A1F7GL98_9BACT</name>
<organism evidence="3 4">
    <name type="scientific">Candidatus Roizmanbacteria bacterium RIFCSPHIGHO2_01_FULL_39_8</name>
    <dbReference type="NCBI Taxonomy" id="1802033"/>
    <lineage>
        <taxon>Bacteria</taxon>
        <taxon>Candidatus Roizmaniibacteriota</taxon>
    </lineage>
</organism>
<dbReference type="InterPro" id="IPR029044">
    <property type="entry name" value="Nucleotide-diphossugar_trans"/>
</dbReference>
<dbReference type="Gene3D" id="3.90.550.10">
    <property type="entry name" value="Spore Coat Polysaccharide Biosynthesis Protein SpsA, Chain A"/>
    <property type="match status" value="1"/>
</dbReference>
<dbReference type="PANTHER" id="PTHR43630:SF2">
    <property type="entry name" value="GLYCOSYLTRANSFERASE"/>
    <property type="match status" value="1"/>
</dbReference>
<reference evidence="3 4" key="1">
    <citation type="journal article" date="2016" name="Nat. Commun.">
        <title>Thousands of microbial genomes shed light on interconnected biogeochemical processes in an aquifer system.</title>
        <authorList>
            <person name="Anantharaman K."/>
            <person name="Brown C.T."/>
            <person name="Hug L.A."/>
            <person name="Sharon I."/>
            <person name="Castelle C.J."/>
            <person name="Probst A.J."/>
            <person name="Thomas B.C."/>
            <person name="Singh A."/>
            <person name="Wilkins M.J."/>
            <person name="Karaoz U."/>
            <person name="Brodie E.L."/>
            <person name="Williams K.H."/>
            <person name="Hubbard S.S."/>
            <person name="Banfield J.F."/>
        </authorList>
    </citation>
    <scope>NUCLEOTIDE SEQUENCE [LARGE SCALE GENOMIC DNA]</scope>
</reference>
<evidence type="ECO:0000259" key="2">
    <source>
        <dbReference type="Pfam" id="PF00535"/>
    </source>
</evidence>
<dbReference type="SUPFAM" id="SSF53448">
    <property type="entry name" value="Nucleotide-diphospho-sugar transferases"/>
    <property type="match status" value="1"/>
</dbReference>
<feature type="domain" description="Glycosyltransferase 2-like" evidence="2">
    <location>
        <begin position="7"/>
        <end position="91"/>
    </location>
</feature>
<protein>
    <recommendedName>
        <fullName evidence="2">Glycosyltransferase 2-like domain-containing protein</fullName>
    </recommendedName>
</protein>
<keyword evidence="1" id="KW-0472">Membrane</keyword>
<comment type="caution">
    <text evidence="3">The sequence shown here is derived from an EMBL/GenBank/DDBJ whole genome shotgun (WGS) entry which is preliminary data.</text>
</comment>
<gene>
    <name evidence="3" type="ORF">A2866_03720</name>
</gene>
<keyword evidence="1" id="KW-0812">Transmembrane</keyword>
<dbReference type="Pfam" id="PF00535">
    <property type="entry name" value="Glycos_transf_2"/>
    <property type="match status" value="1"/>
</dbReference>
<sequence length="253" mass="29407">MKQGLTLLMITKNSQELLEMSLTSVDGLSKEKILVDDGSTDETREIARNFGAKIYTYREENLGKKRAFGLQKVKTDWVLVLDADEIVSKELRNEITELLNGSIAEKGFRIPYQNHFLGRPMNHGGEDYKMLRLFKSDSVVIDGALVHEGFQLKSGKVGELKNKIFHYSYRSIPQMFRKFTDYAIREAKQKAAKGERSSIKKIFLYPPHMFWARFVEDKGYKDGIFRIPLDIGFAYMEFVTYLILLFYSRRRTK</sequence>
<feature type="transmembrane region" description="Helical" evidence="1">
    <location>
        <begin position="227"/>
        <end position="247"/>
    </location>
</feature>